<dbReference type="EMBL" id="JANFYS010000023">
    <property type="protein sequence ID" value="MCQ4771007.1"/>
    <property type="molecule type" value="Genomic_DNA"/>
</dbReference>
<gene>
    <name evidence="2" type="ORF">NE579_11125</name>
</gene>
<keyword evidence="1" id="KW-0175">Coiled coil</keyword>
<feature type="coiled-coil region" evidence="1">
    <location>
        <begin position="21"/>
        <end position="166"/>
    </location>
</feature>
<evidence type="ECO:0000313" key="2">
    <source>
        <dbReference type="EMBL" id="MCQ4771007.1"/>
    </source>
</evidence>
<dbReference type="RefSeq" id="WP_256304309.1">
    <property type="nucleotide sequence ID" value="NZ_JANFYS010000023.1"/>
</dbReference>
<evidence type="ECO:0000313" key="3">
    <source>
        <dbReference type="Proteomes" id="UP001204562"/>
    </source>
</evidence>
<comment type="caution">
    <text evidence="2">The sequence shown here is derived from an EMBL/GenBank/DDBJ whole genome shotgun (WGS) entry which is preliminary data.</text>
</comment>
<evidence type="ECO:0000256" key="1">
    <source>
        <dbReference type="SAM" id="Coils"/>
    </source>
</evidence>
<accession>A0AAW5JQ69</accession>
<sequence length="314" mass="35541">MENWEALDRELAEIREKLAGRGRLEAMLAELDGEQQALRERKRALRAELDKEQADVDALEGMSLAAIWQTVLGRREEALDQERREAAAARANYQSAVRALEDVEGRWRQTRERLRALDGLEERCRALLEEKRRRMAQSDPALGGRIRELEEKLAACRSMCREIDEAVRAGRQAAFDLDSAGGKLESAGNWGVYDMLGGGMLATAIKHSRMDEARDLMYQAQCALSRFRSELADVKVQADLGLEVGAFETFGDYFFDGLLFDWMVQSKIRDSQDSVNETRSRVEAALGKLEDLRVRTEQEAAALEAELRRLTEEA</sequence>
<reference evidence="2" key="1">
    <citation type="submission" date="2022-06" db="EMBL/GenBank/DDBJ databases">
        <title>Isolation of gut microbiota from human fecal samples.</title>
        <authorList>
            <person name="Pamer E.G."/>
            <person name="Barat B."/>
            <person name="Waligurski E."/>
            <person name="Medina S."/>
            <person name="Paddock L."/>
            <person name="Mostad J."/>
        </authorList>
    </citation>
    <scope>NUCLEOTIDE SEQUENCE</scope>
    <source>
        <strain evidence="2">DFI.9.91</strain>
    </source>
</reference>
<dbReference type="Proteomes" id="UP001204562">
    <property type="component" value="Unassembled WGS sequence"/>
</dbReference>
<feature type="coiled-coil region" evidence="1">
    <location>
        <begin position="275"/>
        <end position="313"/>
    </location>
</feature>
<name>A0AAW5JQ69_9FIRM</name>
<dbReference type="AlphaFoldDB" id="A0AAW5JQ69"/>
<proteinExistence type="predicted"/>
<organism evidence="2 3">
    <name type="scientific">Intestinimonas massiliensis</name>
    <name type="common">ex Afouda et al. 2020</name>
    <dbReference type="NCBI Taxonomy" id="1673721"/>
    <lineage>
        <taxon>Bacteria</taxon>
        <taxon>Bacillati</taxon>
        <taxon>Bacillota</taxon>
        <taxon>Clostridia</taxon>
        <taxon>Eubacteriales</taxon>
        <taxon>Intestinimonas</taxon>
    </lineage>
</organism>
<protein>
    <submittedName>
        <fullName evidence="2">Uncharacterized protein</fullName>
    </submittedName>
</protein>